<dbReference type="RefSeq" id="WP_194700157.1">
    <property type="nucleotide sequence ID" value="NZ_JADKNH010000001.1"/>
</dbReference>
<keyword evidence="1" id="KW-1133">Transmembrane helix</keyword>
<dbReference type="EMBL" id="JADKNH010000001">
    <property type="protein sequence ID" value="MBF4691928.1"/>
    <property type="molecule type" value="Genomic_DNA"/>
</dbReference>
<evidence type="ECO:0000313" key="2">
    <source>
        <dbReference type="EMBL" id="MBF4691928.1"/>
    </source>
</evidence>
<keyword evidence="1" id="KW-0812">Transmembrane</keyword>
<gene>
    <name evidence="2" type="ORF">ISU02_02305</name>
</gene>
<sequence length="233" mass="26698">MKLFIIFIVFCAIAYYYRFFKMREEVKSDPLKTLLDKKIITQVGLFSVTMSYFVTDTLLGFIIVTSTLFILIVTLGMSYSDYSSPRFNIVLIGIFTLCIPLLLLLERHILIRSNGILLMIFPYVMILYGSFFGLGSKNKPLYLFIPLILGVILILSAIRYFPEIWVSPQERVSDEFIHNTLHGEIISLHYNTGLRGEPLKITTTYSTGANDDNKHVVLIYKDAQIISCEAQHD</sequence>
<feature type="transmembrane region" description="Helical" evidence="1">
    <location>
        <begin position="116"/>
        <end position="135"/>
    </location>
</feature>
<keyword evidence="1" id="KW-0472">Membrane</keyword>
<name>A0ABR9ZN76_9FIRM</name>
<organism evidence="2 3">
    <name type="scientific">Fusibacter ferrireducens</name>
    <dbReference type="NCBI Taxonomy" id="2785058"/>
    <lineage>
        <taxon>Bacteria</taxon>
        <taxon>Bacillati</taxon>
        <taxon>Bacillota</taxon>
        <taxon>Clostridia</taxon>
        <taxon>Eubacteriales</taxon>
        <taxon>Eubacteriales Family XII. Incertae Sedis</taxon>
        <taxon>Fusibacter</taxon>
    </lineage>
</organism>
<comment type="caution">
    <text evidence="2">The sequence shown here is derived from an EMBL/GenBank/DDBJ whole genome shotgun (WGS) entry which is preliminary data.</text>
</comment>
<evidence type="ECO:0000313" key="3">
    <source>
        <dbReference type="Proteomes" id="UP000614200"/>
    </source>
</evidence>
<dbReference type="Proteomes" id="UP000614200">
    <property type="component" value="Unassembled WGS sequence"/>
</dbReference>
<keyword evidence="3" id="KW-1185">Reference proteome</keyword>
<feature type="transmembrane region" description="Helical" evidence="1">
    <location>
        <begin position="86"/>
        <end position="104"/>
    </location>
</feature>
<accession>A0ABR9ZN76</accession>
<evidence type="ECO:0000256" key="1">
    <source>
        <dbReference type="SAM" id="Phobius"/>
    </source>
</evidence>
<protein>
    <submittedName>
        <fullName evidence="2">Uncharacterized protein</fullName>
    </submittedName>
</protein>
<proteinExistence type="predicted"/>
<reference evidence="2 3" key="1">
    <citation type="submission" date="2020-11" db="EMBL/GenBank/DDBJ databases">
        <title>Fusibacter basophilias sp. nov.</title>
        <authorList>
            <person name="Qiu D."/>
        </authorList>
    </citation>
    <scope>NUCLEOTIDE SEQUENCE [LARGE SCALE GENOMIC DNA]</scope>
    <source>
        <strain evidence="2 3">Q10-2</strain>
    </source>
</reference>
<feature type="transmembrane region" description="Helical" evidence="1">
    <location>
        <begin position="141"/>
        <end position="161"/>
    </location>
</feature>
<feature type="transmembrane region" description="Helical" evidence="1">
    <location>
        <begin position="61"/>
        <end position="80"/>
    </location>
</feature>